<accession>A0A6G1EQW2</accession>
<dbReference type="InterPro" id="IPR005174">
    <property type="entry name" value="KIB1-4_b-propeller"/>
</dbReference>
<dbReference type="EMBL" id="SPHZ02000003">
    <property type="protein sequence ID" value="KAF0927043.1"/>
    <property type="molecule type" value="Genomic_DNA"/>
</dbReference>
<comment type="caution">
    <text evidence="2">The sequence shown here is derived from an EMBL/GenBank/DDBJ whole genome shotgun (WGS) entry which is preliminary data.</text>
</comment>
<protein>
    <recommendedName>
        <fullName evidence="1">KIB1-4 beta-propeller domain-containing protein</fullName>
    </recommendedName>
</protein>
<keyword evidence="3" id="KW-1185">Reference proteome</keyword>
<organism evidence="2 3">
    <name type="scientific">Oryza meyeriana var. granulata</name>
    <dbReference type="NCBI Taxonomy" id="110450"/>
    <lineage>
        <taxon>Eukaryota</taxon>
        <taxon>Viridiplantae</taxon>
        <taxon>Streptophyta</taxon>
        <taxon>Embryophyta</taxon>
        <taxon>Tracheophyta</taxon>
        <taxon>Spermatophyta</taxon>
        <taxon>Magnoliopsida</taxon>
        <taxon>Liliopsida</taxon>
        <taxon>Poales</taxon>
        <taxon>Poaceae</taxon>
        <taxon>BOP clade</taxon>
        <taxon>Oryzoideae</taxon>
        <taxon>Oryzeae</taxon>
        <taxon>Oryzinae</taxon>
        <taxon>Oryza</taxon>
        <taxon>Oryza meyeriana</taxon>
    </lineage>
</organism>
<evidence type="ECO:0000313" key="2">
    <source>
        <dbReference type="EMBL" id="KAF0927043.1"/>
    </source>
</evidence>
<name>A0A6G1EQW2_9ORYZ</name>
<proteinExistence type="predicted"/>
<evidence type="ECO:0000259" key="1">
    <source>
        <dbReference type="Pfam" id="PF03478"/>
    </source>
</evidence>
<dbReference type="Proteomes" id="UP000479710">
    <property type="component" value="Unassembled WGS sequence"/>
</dbReference>
<evidence type="ECO:0000313" key="3">
    <source>
        <dbReference type="Proteomes" id="UP000479710"/>
    </source>
</evidence>
<sequence>MAAIIMSKSQLAASWSPAGSCAWFTPHLGQPTSAFRVFQMVQLADVPVNLYGLPGCTWNELHELDGRVLFVGRGCSSSHEVADHAGFEEGVYFLDDGSFRDGDTDELLLQNSDQLQFSCSDSGRWSAPTRPIENFFPEKAPSSYSPPVWILP</sequence>
<gene>
    <name evidence="2" type="ORF">E2562_029264</name>
</gene>
<dbReference type="Pfam" id="PF03478">
    <property type="entry name" value="Beta-prop_KIB1-4"/>
    <property type="match status" value="1"/>
</dbReference>
<reference evidence="2 3" key="1">
    <citation type="submission" date="2019-11" db="EMBL/GenBank/DDBJ databases">
        <title>Whole genome sequence of Oryza granulata.</title>
        <authorList>
            <person name="Li W."/>
        </authorList>
    </citation>
    <scope>NUCLEOTIDE SEQUENCE [LARGE SCALE GENOMIC DNA]</scope>
    <source>
        <strain evidence="3">cv. Menghai</strain>
        <tissue evidence="2">Leaf</tissue>
    </source>
</reference>
<dbReference type="AlphaFoldDB" id="A0A6G1EQW2"/>
<dbReference type="OrthoDB" id="591341at2759"/>
<feature type="domain" description="KIB1-4 beta-propeller" evidence="1">
    <location>
        <begin position="30"/>
        <end position="100"/>
    </location>
</feature>